<dbReference type="InterPro" id="IPR017946">
    <property type="entry name" value="PLC-like_Pdiesterase_TIM-brl"/>
</dbReference>
<dbReference type="OrthoDB" id="9795622at2"/>
<proteinExistence type="predicted"/>
<dbReference type="InterPro" id="IPR030395">
    <property type="entry name" value="GP_PDE_dom"/>
</dbReference>
<dbReference type="CDD" id="cd08556">
    <property type="entry name" value="GDPD"/>
    <property type="match status" value="1"/>
</dbReference>
<evidence type="ECO:0000313" key="3">
    <source>
        <dbReference type="Proteomes" id="UP000288212"/>
    </source>
</evidence>
<accession>A0A432VV96</accession>
<dbReference type="PANTHER" id="PTHR46211">
    <property type="entry name" value="GLYCEROPHOSPHORYL DIESTER PHOSPHODIESTERASE"/>
    <property type="match status" value="1"/>
</dbReference>
<dbReference type="PROSITE" id="PS51704">
    <property type="entry name" value="GP_PDE"/>
    <property type="match status" value="1"/>
</dbReference>
<dbReference type="Gene3D" id="3.20.20.190">
    <property type="entry name" value="Phosphatidylinositol (PI) phosphodiesterase"/>
    <property type="match status" value="1"/>
</dbReference>
<keyword evidence="3" id="KW-1185">Reference proteome</keyword>
<sequence length="239" mass="26729">MLILAHRGASFEAPENTLAAFQRALDAHADGIEIDIMQVGDEIYVFHDRYLRRLAAQPGRFQDLTNEQIGKLRVFNQQPVPTLEEALAFIAGRCLLNIELKSEVDSTRLSRALNRAQSELGFQPEQLLVSSFNHHWLRNLQPQQPNIRYGALLAGCLLDYAACASELGAYSVHLDVDFIDQAFVDDAHSRGLQVYVYTVDEPEDILGLQAMGVDGIFANHPQHARQVIDGLTTQSPFYP</sequence>
<organism evidence="2 3">
    <name type="scientific">Aliidiomarina haloalkalitolerans</name>
    <dbReference type="NCBI Taxonomy" id="859059"/>
    <lineage>
        <taxon>Bacteria</taxon>
        <taxon>Pseudomonadati</taxon>
        <taxon>Pseudomonadota</taxon>
        <taxon>Gammaproteobacteria</taxon>
        <taxon>Alteromonadales</taxon>
        <taxon>Idiomarinaceae</taxon>
        <taxon>Aliidiomarina</taxon>
    </lineage>
</organism>
<reference evidence="2 3" key="1">
    <citation type="journal article" date="2011" name="Front. Microbiol.">
        <title>Genomic signatures of strain selection and enhancement in Bacillus atrophaeus var. globigii, a historical biowarfare simulant.</title>
        <authorList>
            <person name="Gibbons H.S."/>
            <person name="Broomall S.M."/>
            <person name="McNew L.A."/>
            <person name="Daligault H."/>
            <person name="Chapman C."/>
            <person name="Bruce D."/>
            <person name="Karavis M."/>
            <person name="Krepps M."/>
            <person name="McGregor P.A."/>
            <person name="Hong C."/>
            <person name="Park K.H."/>
            <person name="Akmal A."/>
            <person name="Feldman A."/>
            <person name="Lin J.S."/>
            <person name="Chang W.E."/>
            <person name="Higgs B.W."/>
            <person name="Demirev P."/>
            <person name="Lindquist J."/>
            <person name="Liem A."/>
            <person name="Fochler E."/>
            <person name="Read T.D."/>
            <person name="Tapia R."/>
            <person name="Johnson S."/>
            <person name="Bishop-Lilly K.A."/>
            <person name="Detter C."/>
            <person name="Han C."/>
            <person name="Sozhamannan S."/>
            <person name="Rosenzweig C.N."/>
            <person name="Skowronski E.W."/>
        </authorList>
    </citation>
    <scope>NUCLEOTIDE SEQUENCE [LARGE SCALE GENOMIC DNA]</scope>
    <source>
        <strain evidence="2 3">AK5</strain>
    </source>
</reference>
<dbReference type="RefSeq" id="WP_126792428.1">
    <property type="nucleotide sequence ID" value="NZ_PIPI01000003.1"/>
</dbReference>
<gene>
    <name evidence="2" type="ORF">CWE06_06715</name>
</gene>
<comment type="caution">
    <text evidence="2">The sequence shown here is derived from an EMBL/GenBank/DDBJ whole genome shotgun (WGS) entry which is preliminary data.</text>
</comment>
<protein>
    <submittedName>
        <fullName evidence="2">Glycerophosphodiester phosphodiesterase</fullName>
    </submittedName>
</protein>
<dbReference type="SUPFAM" id="SSF51695">
    <property type="entry name" value="PLC-like phosphodiesterases"/>
    <property type="match status" value="1"/>
</dbReference>
<name>A0A432VV96_9GAMM</name>
<feature type="domain" description="GP-PDE" evidence="1">
    <location>
        <begin position="1"/>
        <end position="228"/>
    </location>
</feature>
<dbReference type="Pfam" id="PF03009">
    <property type="entry name" value="GDPD"/>
    <property type="match status" value="1"/>
</dbReference>
<dbReference type="Proteomes" id="UP000288212">
    <property type="component" value="Unassembled WGS sequence"/>
</dbReference>
<dbReference type="EMBL" id="PIPI01000003">
    <property type="protein sequence ID" value="RUO20308.1"/>
    <property type="molecule type" value="Genomic_DNA"/>
</dbReference>
<dbReference type="GO" id="GO:0006629">
    <property type="term" value="P:lipid metabolic process"/>
    <property type="evidence" value="ECO:0007669"/>
    <property type="project" value="InterPro"/>
</dbReference>
<dbReference type="AlphaFoldDB" id="A0A432VV96"/>
<dbReference type="PANTHER" id="PTHR46211:SF1">
    <property type="entry name" value="GLYCEROPHOSPHODIESTER PHOSPHODIESTERASE, CYTOPLASMIC"/>
    <property type="match status" value="1"/>
</dbReference>
<dbReference type="GO" id="GO:0008081">
    <property type="term" value="F:phosphoric diester hydrolase activity"/>
    <property type="evidence" value="ECO:0007669"/>
    <property type="project" value="InterPro"/>
</dbReference>
<evidence type="ECO:0000259" key="1">
    <source>
        <dbReference type="PROSITE" id="PS51704"/>
    </source>
</evidence>
<evidence type="ECO:0000313" key="2">
    <source>
        <dbReference type="EMBL" id="RUO20308.1"/>
    </source>
</evidence>